<dbReference type="PANTHER" id="PTHR33170:SF2">
    <property type="entry name" value="OS12G0531500 PROTEIN"/>
    <property type="match status" value="1"/>
</dbReference>
<protein>
    <recommendedName>
        <fullName evidence="4">DUF4283 domain-containing protein</fullName>
    </recommendedName>
</protein>
<dbReference type="PANTHER" id="PTHR33170">
    <property type="entry name" value="DUF4283 DOMAIN-CONTAINING PROTEIN-RELATED"/>
    <property type="match status" value="1"/>
</dbReference>
<organism evidence="2 3">
    <name type="scientific">Lolium multiflorum</name>
    <name type="common">Italian ryegrass</name>
    <name type="synonym">Lolium perenne subsp. multiflorum</name>
    <dbReference type="NCBI Taxonomy" id="4521"/>
    <lineage>
        <taxon>Eukaryota</taxon>
        <taxon>Viridiplantae</taxon>
        <taxon>Streptophyta</taxon>
        <taxon>Embryophyta</taxon>
        <taxon>Tracheophyta</taxon>
        <taxon>Spermatophyta</taxon>
        <taxon>Magnoliopsida</taxon>
        <taxon>Liliopsida</taxon>
        <taxon>Poales</taxon>
        <taxon>Poaceae</taxon>
        <taxon>BOP clade</taxon>
        <taxon>Pooideae</taxon>
        <taxon>Poodae</taxon>
        <taxon>Poeae</taxon>
        <taxon>Poeae Chloroplast Group 2 (Poeae type)</taxon>
        <taxon>Loliodinae</taxon>
        <taxon>Loliinae</taxon>
        <taxon>Lolium</taxon>
    </lineage>
</organism>
<evidence type="ECO:0000313" key="3">
    <source>
        <dbReference type="Proteomes" id="UP001231189"/>
    </source>
</evidence>
<evidence type="ECO:0000256" key="1">
    <source>
        <dbReference type="SAM" id="MobiDB-lite"/>
    </source>
</evidence>
<proteinExistence type="predicted"/>
<feature type="region of interest" description="Disordered" evidence="1">
    <location>
        <begin position="1"/>
        <end position="31"/>
    </location>
</feature>
<sequence length="375" mass="40363">MEAKATARGAAGQHKGKNKTKVGCDQQSGMGNDRECFRKDGHISANCPTRGETLRLQAMGFAITGGGFYNIEVEQIREEEMGDQFVTVIKFDNQKPLSALQVSDELKNLVDDLWDWQVTKVSESEFTVRFPSRATLKMGTGSGKLYLPLSKSKVSIREVFIAPRPGKAFPPTWVQLTGLPRDMIEKDRLMAGMVMIGRPLEGTVQLTVNGDPYTIGLQAELGRRDSGGARDGGPPRPPAPPRDDDGDEESEVCSQETWNRHGWKKSNDKEQGQAEEVESQKGGDTGAARLSSELGSFSAPQLGRSMAGPFNQHGSNVLAFPSLLVGERSKAVPTAVDVEGVALKKSCAVGVALDADNLSLVSGETASQVLDPTSD</sequence>
<accession>A0AAD8WI91</accession>
<dbReference type="Proteomes" id="UP001231189">
    <property type="component" value="Unassembled WGS sequence"/>
</dbReference>
<comment type="caution">
    <text evidence="2">The sequence shown here is derived from an EMBL/GenBank/DDBJ whole genome shotgun (WGS) entry which is preliminary data.</text>
</comment>
<evidence type="ECO:0008006" key="4">
    <source>
        <dbReference type="Google" id="ProtNLM"/>
    </source>
</evidence>
<gene>
    <name evidence="2" type="ORF">QYE76_050900</name>
</gene>
<dbReference type="EMBL" id="JAUUTY010000003">
    <property type="protein sequence ID" value="KAK1662741.1"/>
    <property type="molecule type" value="Genomic_DNA"/>
</dbReference>
<name>A0AAD8WI91_LOLMU</name>
<dbReference type="AlphaFoldDB" id="A0AAD8WI91"/>
<evidence type="ECO:0000313" key="2">
    <source>
        <dbReference type="EMBL" id="KAK1662741.1"/>
    </source>
</evidence>
<keyword evidence="3" id="KW-1185">Reference proteome</keyword>
<feature type="region of interest" description="Disordered" evidence="1">
    <location>
        <begin position="220"/>
        <end position="290"/>
    </location>
</feature>
<reference evidence="2" key="1">
    <citation type="submission" date="2023-07" db="EMBL/GenBank/DDBJ databases">
        <title>A chromosome-level genome assembly of Lolium multiflorum.</title>
        <authorList>
            <person name="Chen Y."/>
            <person name="Copetti D."/>
            <person name="Kolliker R."/>
            <person name="Studer B."/>
        </authorList>
    </citation>
    <scope>NUCLEOTIDE SEQUENCE</scope>
    <source>
        <strain evidence="2">02402/16</strain>
        <tissue evidence="2">Leaf</tissue>
    </source>
</reference>